<dbReference type="Gene3D" id="2.60.120.330">
    <property type="entry name" value="B-lactam Antibiotic, Isopenicillin N Synthase, Chain"/>
    <property type="match status" value="1"/>
</dbReference>
<keyword evidence="1" id="KW-0479">Metal-binding</keyword>
<organism evidence="4 5">
    <name type="scientific">Salix udensis</name>
    <dbReference type="NCBI Taxonomy" id="889485"/>
    <lineage>
        <taxon>Eukaryota</taxon>
        <taxon>Viridiplantae</taxon>
        <taxon>Streptophyta</taxon>
        <taxon>Embryophyta</taxon>
        <taxon>Tracheophyta</taxon>
        <taxon>Spermatophyta</taxon>
        <taxon>Magnoliopsida</taxon>
        <taxon>eudicotyledons</taxon>
        <taxon>Gunneridae</taxon>
        <taxon>Pentapetalae</taxon>
        <taxon>rosids</taxon>
        <taxon>fabids</taxon>
        <taxon>Malpighiales</taxon>
        <taxon>Salicaceae</taxon>
        <taxon>Saliceae</taxon>
        <taxon>Salix</taxon>
    </lineage>
</organism>
<feature type="domain" description="Non-haem dioxygenase N-terminal" evidence="3">
    <location>
        <begin position="39"/>
        <end position="137"/>
    </location>
</feature>
<dbReference type="Proteomes" id="UP001162972">
    <property type="component" value="Chromosome 16"/>
</dbReference>
<protein>
    <recommendedName>
        <fullName evidence="3">Non-haem dioxygenase N-terminal domain-containing protein</fullName>
    </recommendedName>
</protein>
<dbReference type="EMBL" id="JAPFFJ010000006">
    <property type="protein sequence ID" value="KAJ6423262.1"/>
    <property type="molecule type" value="Genomic_DNA"/>
</dbReference>
<reference evidence="4 5" key="1">
    <citation type="journal article" date="2023" name="Int. J. Mol. Sci.">
        <title>De Novo Assembly and Annotation of 11 Diverse Shrub Willow (Salix) Genomes Reveals Novel Gene Organization in Sex-Linked Regions.</title>
        <authorList>
            <person name="Hyden B."/>
            <person name="Feng K."/>
            <person name="Yates T.B."/>
            <person name="Jawdy S."/>
            <person name="Cereghino C."/>
            <person name="Smart L.B."/>
            <person name="Muchero W."/>
        </authorList>
    </citation>
    <scope>NUCLEOTIDE SEQUENCE [LARGE SCALE GENOMIC DNA]</scope>
    <source>
        <tissue evidence="4">Shoot tip</tissue>
    </source>
</reference>
<dbReference type="InterPro" id="IPR027443">
    <property type="entry name" value="IPNS-like_sf"/>
</dbReference>
<dbReference type="SUPFAM" id="SSF51197">
    <property type="entry name" value="Clavaminate synthase-like"/>
    <property type="match status" value="1"/>
</dbReference>
<name>A0AAD6KIY0_9ROSI</name>
<dbReference type="AlphaFoldDB" id="A0AAD6KIY0"/>
<evidence type="ECO:0000313" key="5">
    <source>
        <dbReference type="Proteomes" id="UP001162972"/>
    </source>
</evidence>
<comment type="caution">
    <text evidence="4">The sequence shown here is derived from an EMBL/GenBank/DDBJ whole genome shotgun (WGS) entry which is preliminary data.</text>
</comment>
<keyword evidence="5" id="KW-1185">Reference proteome</keyword>
<proteinExistence type="predicted"/>
<dbReference type="Pfam" id="PF14226">
    <property type="entry name" value="DIOX_N"/>
    <property type="match status" value="1"/>
</dbReference>
<evidence type="ECO:0000256" key="2">
    <source>
        <dbReference type="ARBA" id="ARBA00023004"/>
    </source>
</evidence>
<accession>A0AAD6KIY0</accession>
<evidence type="ECO:0000259" key="3">
    <source>
        <dbReference type="Pfam" id="PF14226"/>
    </source>
</evidence>
<keyword evidence="2" id="KW-0408">Iron</keyword>
<dbReference type="InterPro" id="IPR050231">
    <property type="entry name" value="Iron_ascorbate_oxido_reductase"/>
</dbReference>
<evidence type="ECO:0000256" key="1">
    <source>
        <dbReference type="ARBA" id="ARBA00022723"/>
    </source>
</evidence>
<dbReference type="PANTHER" id="PTHR47990">
    <property type="entry name" value="2-OXOGLUTARATE (2OG) AND FE(II)-DEPENDENT OXYGENASE SUPERFAMILY PROTEIN-RELATED"/>
    <property type="match status" value="1"/>
</dbReference>
<sequence>MDPPFQEKYKSLFNDYTNPLVSNDKDDNLMNSSDHCWELPLIDLQRLTLKEPENIREKCVEEIRRAASEWGFFQVINHGIPQEMVKSLQNEQRKAFHHPFSKKDEDNVLNLSANSYRWGNPRATCLRQLAWSEAFHVPLTDISRICDAHKTLR</sequence>
<evidence type="ECO:0000313" key="4">
    <source>
        <dbReference type="EMBL" id="KAJ6423262.1"/>
    </source>
</evidence>
<gene>
    <name evidence="4" type="ORF">OIU84_024243</name>
</gene>
<dbReference type="GO" id="GO:0046872">
    <property type="term" value="F:metal ion binding"/>
    <property type="evidence" value="ECO:0007669"/>
    <property type="project" value="UniProtKB-KW"/>
</dbReference>
<dbReference type="InterPro" id="IPR026992">
    <property type="entry name" value="DIOX_N"/>
</dbReference>